<dbReference type="PANTHER" id="PTHR42840">
    <property type="entry name" value="NAD(P)-BINDING ROSSMANN-FOLD SUPERFAMILY PROTEIN-RELATED"/>
    <property type="match status" value="1"/>
</dbReference>
<dbReference type="PhylomeDB" id="A0A151N3K3"/>
<keyword evidence="6" id="KW-1185">Reference proteome</keyword>
<evidence type="ECO:0000256" key="2">
    <source>
        <dbReference type="ARBA" id="ARBA00023002"/>
    </source>
</evidence>
<dbReference type="GO" id="GO:0005737">
    <property type="term" value="C:cytoplasm"/>
    <property type="evidence" value="ECO:0007669"/>
    <property type="project" value="TreeGrafter"/>
</dbReference>
<feature type="domain" description="GFO/IDH/MocA-like oxidoreductase" evidence="4">
    <location>
        <begin position="358"/>
        <end position="475"/>
    </location>
</feature>
<dbReference type="PANTHER" id="PTHR42840:SF3">
    <property type="entry name" value="BINDING ROSSMANN FOLD OXIDOREDUCTASE, PUTATIVE (AFU_ORTHOLOGUE AFUA_2G10240)-RELATED"/>
    <property type="match status" value="1"/>
</dbReference>
<comment type="caution">
    <text evidence="5">The sequence shown here is derived from an EMBL/GenBank/DDBJ whole genome shotgun (WGS) entry which is preliminary data.</text>
</comment>
<keyword evidence="2" id="KW-0560">Oxidoreductase</keyword>
<dbReference type="SUPFAM" id="SSF51735">
    <property type="entry name" value="NAD(P)-binding Rossmann-fold domains"/>
    <property type="match status" value="1"/>
</dbReference>
<name>A0A151N3K3_ALLMI</name>
<evidence type="ECO:0000259" key="4">
    <source>
        <dbReference type="Pfam" id="PF22725"/>
    </source>
</evidence>
<dbReference type="Pfam" id="PF22725">
    <property type="entry name" value="GFO_IDH_MocA_C3"/>
    <property type="match status" value="1"/>
</dbReference>
<organism evidence="5 6">
    <name type="scientific">Alligator mississippiensis</name>
    <name type="common">American alligator</name>
    <dbReference type="NCBI Taxonomy" id="8496"/>
    <lineage>
        <taxon>Eukaryota</taxon>
        <taxon>Metazoa</taxon>
        <taxon>Chordata</taxon>
        <taxon>Craniata</taxon>
        <taxon>Vertebrata</taxon>
        <taxon>Euteleostomi</taxon>
        <taxon>Archelosauria</taxon>
        <taxon>Archosauria</taxon>
        <taxon>Crocodylia</taxon>
        <taxon>Alligatoridae</taxon>
        <taxon>Alligatorinae</taxon>
        <taxon>Alligator</taxon>
    </lineage>
</organism>
<dbReference type="InterPro" id="IPR055170">
    <property type="entry name" value="GFO_IDH_MocA-like_dom"/>
</dbReference>
<dbReference type="Gene3D" id="3.40.50.720">
    <property type="entry name" value="NAD(P)-binding Rossmann-like Domain"/>
    <property type="match status" value="1"/>
</dbReference>
<evidence type="ECO:0000313" key="5">
    <source>
        <dbReference type="EMBL" id="KYO31403.1"/>
    </source>
</evidence>
<comment type="similarity">
    <text evidence="1">Belongs to the Gfo/Idh/MocA family.</text>
</comment>
<accession>A0A151N3K3</accession>
<sequence length="567" mass="61512">MGRKKKTLHDYAAEFTDLGVRRHLLEPGAGPGSGPAAAVVVETLYCKSCELPMRVRRDRILEHLSSGRHYRNRRLLKQHGPRAPALASAGSDLGTGLPMQLDTPSLLSQPSFIFSANPCITSDGTSTSYSMVPSPPSYHKSLIPVHLNTISSTTNVLSAREDQTPSTSTSYPSAFAALHLRNAPAPPKQNNQKLVISEASNSAICGGAVGQYIGTGTTGSNIGLALFGVGLGNKALFQSLMEENSCCLLYIVEDQLLDVERAFSTEFLANTRVLRQQDADIVLNDQRVSGAIICSPPEAASEIVLDALRAGKGVFCEKLPSLDRQTAEACFDEAARCGRPLVCGFYKRFDPAMQFLYKKVHDSQALGRIHRISTVSSIYPAASLSFLKKSGGIFYNAAVHDIDIISLLLGESAPDTIFSLGHAFCADMAYLKDADTVAVSMKFPSGAIVTLDVSQHCTKSCDQRLEVHGSQGSLRVDNQNPLGITEHGTSVSICSQTQADRYRDAYRELFRHFLRTLKGNELPVITKEQFLWTIQVAAAAEQSWRNGSAVDLRNEAIDVSVIKTEIM</sequence>
<dbReference type="eggNOG" id="KOG2741">
    <property type="taxonomic scope" value="Eukaryota"/>
</dbReference>
<dbReference type="Proteomes" id="UP000050525">
    <property type="component" value="Unassembled WGS sequence"/>
</dbReference>
<evidence type="ECO:0000259" key="3">
    <source>
        <dbReference type="Pfam" id="PF01408"/>
    </source>
</evidence>
<gene>
    <name evidence="5" type="ORF">Y1Q_0006002</name>
</gene>
<dbReference type="GO" id="GO:0006740">
    <property type="term" value="P:NADPH regeneration"/>
    <property type="evidence" value="ECO:0007669"/>
    <property type="project" value="TreeGrafter"/>
</dbReference>
<dbReference type="KEGG" id="amj:102559803"/>
<dbReference type="AlphaFoldDB" id="A0A151N3K3"/>
<dbReference type="GO" id="GO:0000166">
    <property type="term" value="F:nucleotide binding"/>
    <property type="evidence" value="ECO:0007669"/>
    <property type="project" value="InterPro"/>
</dbReference>
<dbReference type="STRING" id="8496.A0A151N3K3"/>
<reference evidence="5 6" key="1">
    <citation type="journal article" date="2012" name="Genome Biol.">
        <title>Sequencing three crocodilian genomes to illuminate the evolution of archosaurs and amniotes.</title>
        <authorList>
            <person name="St John J.A."/>
            <person name="Braun E.L."/>
            <person name="Isberg S.R."/>
            <person name="Miles L.G."/>
            <person name="Chong A.Y."/>
            <person name="Gongora J."/>
            <person name="Dalzell P."/>
            <person name="Moran C."/>
            <person name="Bed'hom B."/>
            <person name="Abzhanov A."/>
            <person name="Burgess S.C."/>
            <person name="Cooksey A.M."/>
            <person name="Castoe T.A."/>
            <person name="Crawford N.G."/>
            <person name="Densmore L.D."/>
            <person name="Drew J.C."/>
            <person name="Edwards S.V."/>
            <person name="Faircloth B.C."/>
            <person name="Fujita M.K."/>
            <person name="Greenwold M.J."/>
            <person name="Hoffmann F.G."/>
            <person name="Howard J.M."/>
            <person name="Iguchi T."/>
            <person name="Janes D.E."/>
            <person name="Khan S.Y."/>
            <person name="Kohno S."/>
            <person name="de Koning A.J."/>
            <person name="Lance S.L."/>
            <person name="McCarthy F.M."/>
            <person name="McCormack J.E."/>
            <person name="Merchant M.E."/>
            <person name="Peterson D.G."/>
            <person name="Pollock D.D."/>
            <person name="Pourmand N."/>
            <person name="Raney B.J."/>
            <person name="Roessler K.A."/>
            <person name="Sanford J.R."/>
            <person name="Sawyer R.H."/>
            <person name="Schmidt C.J."/>
            <person name="Triplett E.W."/>
            <person name="Tuberville T.D."/>
            <person name="Venegas-Anaya M."/>
            <person name="Howard J.T."/>
            <person name="Jarvis E.D."/>
            <person name="Guillette L.J.Jr."/>
            <person name="Glenn T.C."/>
            <person name="Green R.E."/>
            <person name="Ray D.A."/>
        </authorList>
    </citation>
    <scope>NUCLEOTIDE SEQUENCE [LARGE SCALE GENOMIC DNA]</scope>
    <source>
        <strain evidence="5">KSC_2009_1</strain>
    </source>
</reference>
<proteinExistence type="inferred from homology"/>
<evidence type="ECO:0000313" key="6">
    <source>
        <dbReference type="Proteomes" id="UP000050525"/>
    </source>
</evidence>
<protein>
    <submittedName>
        <fullName evidence="5">Inositol 2-dehydrogenase-like</fullName>
    </submittedName>
</protein>
<dbReference type="InterPro" id="IPR000683">
    <property type="entry name" value="Gfo/Idh/MocA-like_OxRdtase_N"/>
</dbReference>
<dbReference type="GO" id="GO:0016491">
    <property type="term" value="F:oxidoreductase activity"/>
    <property type="evidence" value="ECO:0007669"/>
    <property type="project" value="UniProtKB-KW"/>
</dbReference>
<evidence type="ECO:0000256" key="1">
    <source>
        <dbReference type="ARBA" id="ARBA00010928"/>
    </source>
</evidence>
<dbReference type="SUPFAM" id="SSF55347">
    <property type="entry name" value="Glyceraldehyde-3-phosphate dehydrogenase-like, C-terminal domain"/>
    <property type="match status" value="1"/>
</dbReference>
<dbReference type="InterPro" id="IPR036291">
    <property type="entry name" value="NAD(P)-bd_dom_sf"/>
</dbReference>
<dbReference type="Gene3D" id="3.30.360.10">
    <property type="entry name" value="Dihydrodipicolinate Reductase, domain 2"/>
    <property type="match status" value="1"/>
</dbReference>
<feature type="domain" description="Gfo/Idh/MocA-like oxidoreductase N-terminal" evidence="3">
    <location>
        <begin position="225"/>
        <end position="342"/>
    </location>
</feature>
<dbReference type="OrthoDB" id="64915at2759"/>
<dbReference type="Pfam" id="PF01408">
    <property type="entry name" value="GFO_IDH_MocA"/>
    <property type="match status" value="1"/>
</dbReference>
<dbReference type="EMBL" id="AKHW03004073">
    <property type="protein sequence ID" value="KYO31403.1"/>
    <property type="molecule type" value="Genomic_DNA"/>
</dbReference>